<dbReference type="GO" id="GO:0016020">
    <property type="term" value="C:membrane"/>
    <property type="evidence" value="ECO:0007669"/>
    <property type="project" value="TreeGrafter"/>
</dbReference>
<dbReference type="SUPFAM" id="SSF88713">
    <property type="entry name" value="Glycoside hydrolase/deacetylase"/>
    <property type="match status" value="1"/>
</dbReference>
<protein>
    <submittedName>
        <fullName evidence="5">Peptidoglycan/xylan/chitin deacetylase, PgdA/CDA1 family</fullName>
    </submittedName>
</protein>
<evidence type="ECO:0000256" key="2">
    <source>
        <dbReference type="ARBA" id="ARBA00022801"/>
    </source>
</evidence>
<dbReference type="GO" id="GO:0005975">
    <property type="term" value="P:carbohydrate metabolic process"/>
    <property type="evidence" value="ECO:0007669"/>
    <property type="project" value="InterPro"/>
</dbReference>
<dbReference type="CDD" id="cd10954">
    <property type="entry name" value="CE4_CtAXE_like"/>
    <property type="match status" value="1"/>
</dbReference>
<dbReference type="STRING" id="1122155.SAMN02745158_00650"/>
<evidence type="ECO:0000256" key="3">
    <source>
        <dbReference type="SAM" id="Phobius"/>
    </source>
</evidence>
<accession>A0A1M4TZ79</accession>
<proteinExistence type="predicted"/>
<dbReference type="Proteomes" id="UP000184245">
    <property type="component" value="Unassembled WGS sequence"/>
</dbReference>
<feature type="transmembrane region" description="Helical" evidence="3">
    <location>
        <begin position="6"/>
        <end position="24"/>
    </location>
</feature>
<evidence type="ECO:0000256" key="1">
    <source>
        <dbReference type="ARBA" id="ARBA00022723"/>
    </source>
</evidence>
<feature type="domain" description="NodB homology" evidence="4">
    <location>
        <begin position="46"/>
        <end position="220"/>
    </location>
</feature>
<keyword evidence="1" id="KW-0479">Metal-binding</keyword>
<dbReference type="InterPro" id="IPR002509">
    <property type="entry name" value="NODB_dom"/>
</dbReference>
<keyword evidence="6" id="KW-1185">Reference proteome</keyword>
<evidence type="ECO:0000313" key="5">
    <source>
        <dbReference type="EMBL" id="SHE49769.1"/>
    </source>
</evidence>
<organism evidence="5 6">
    <name type="scientific">Lactonifactor longoviformis DSM 17459</name>
    <dbReference type="NCBI Taxonomy" id="1122155"/>
    <lineage>
        <taxon>Bacteria</taxon>
        <taxon>Bacillati</taxon>
        <taxon>Bacillota</taxon>
        <taxon>Clostridia</taxon>
        <taxon>Eubacteriales</taxon>
        <taxon>Clostridiaceae</taxon>
        <taxon>Lactonifactor</taxon>
    </lineage>
</organism>
<dbReference type="PROSITE" id="PS51677">
    <property type="entry name" value="NODB"/>
    <property type="match status" value="1"/>
</dbReference>
<keyword evidence="3" id="KW-0472">Membrane</keyword>
<dbReference type="AlphaFoldDB" id="A0A1M4TZ79"/>
<dbReference type="GO" id="GO:0016810">
    <property type="term" value="F:hydrolase activity, acting on carbon-nitrogen (but not peptide) bonds"/>
    <property type="evidence" value="ECO:0007669"/>
    <property type="project" value="InterPro"/>
</dbReference>
<dbReference type="Gene3D" id="3.20.20.370">
    <property type="entry name" value="Glycoside hydrolase/deacetylase"/>
    <property type="match status" value="1"/>
</dbReference>
<dbReference type="Pfam" id="PF01522">
    <property type="entry name" value="Polysacc_deac_1"/>
    <property type="match status" value="1"/>
</dbReference>
<evidence type="ECO:0000313" key="6">
    <source>
        <dbReference type="Proteomes" id="UP000184245"/>
    </source>
</evidence>
<name>A0A1M4TZ79_9CLOT</name>
<keyword evidence="3" id="KW-1133">Transmembrane helix</keyword>
<dbReference type="PANTHER" id="PTHR10587">
    <property type="entry name" value="GLYCOSYL TRANSFERASE-RELATED"/>
    <property type="match status" value="1"/>
</dbReference>
<keyword evidence="2" id="KW-0378">Hydrolase</keyword>
<evidence type="ECO:0000259" key="4">
    <source>
        <dbReference type="PROSITE" id="PS51677"/>
    </source>
</evidence>
<keyword evidence="3" id="KW-0812">Transmembrane</keyword>
<dbReference type="PANTHER" id="PTHR10587:SF133">
    <property type="entry name" value="CHITIN DEACETYLASE 1-RELATED"/>
    <property type="match status" value="1"/>
</dbReference>
<dbReference type="InterPro" id="IPR050248">
    <property type="entry name" value="Polysacc_deacetylase_ArnD"/>
</dbReference>
<sequence>MKKCGYLLYFFTAVFLLLLGVHLLRERGVGDQMIQADAPAEPGEAPVVALTFDDGPDPIYTPRLLDGLKERDVKASFFLIGKMLEGNEDIVERMYKEGHLIGNHTFDHVQLNKLSDAKACEQVTKTSNKIFEITGMYTAFIRPPFGEWKKNLDCNVTMIPVLWNVDSLDWTTKDTDAIVNRVLKDVEDGDIILMHDNYDSSVKAALRIIDALQGKGYRFVTVDELLMD</sequence>
<gene>
    <name evidence="5" type="ORF">SAMN02745158_00650</name>
</gene>
<reference evidence="5 6" key="1">
    <citation type="submission" date="2016-11" db="EMBL/GenBank/DDBJ databases">
        <authorList>
            <person name="Jaros S."/>
            <person name="Januszkiewicz K."/>
            <person name="Wedrychowicz H."/>
        </authorList>
    </citation>
    <scope>NUCLEOTIDE SEQUENCE [LARGE SCALE GENOMIC DNA]</scope>
    <source>
        <strain evidence="5 6">DSM 17459</strain>
    </source>
</reference>
<dbReference type="EMBL" id="FQVI01000002">
    <property type="protein sequence ID" value="SHE49769.1"/>
    <property type="molecule type" value="Genomic_DNA"/>
</dbReference>
<dbReference type="RefSeq" id="WP_242946716.1">
    <property type="nucleotide sequence ID" value="NZ_FQVI01000002.1"/>
</dbReference>
<dbReference type="InterPro" id="IPR011330">
    <property type="entry name" value="Glyco_hydro/deAcase_b/a-brl"/>
</dbReference>
<dbReference type="GO" id="GO:0046872">
    <property type="term" value="F:metal ion binding"/>
    <property type="evidence" value="ECO:0007669"/>
    <property type="project" value="UniProtKB-KW"/>
</dbReference>